<reference evidence="4" key="2">
    <citation type="submission" date="2020-12" db="UniProtKB">
        <authorList>
            <consortium name="WormBaseParasite"/>
        </authorList>
    </citation>
    <scope>IDENTIFICATION</scope>
</reference>
<dbReference type="WBParaSite" id="SRAE_1000167600.1">
    <property type="protein sequence ID" value="SRAE_1000167600.1"/>
    <property type="gene ID" value="WBGene00258284"/>
</dbReference>
<dbReference type="CTD" id="36375779"/>
<feature type="transmembrane region" description="Helical" evidence="1">
    <location>
        <begin position="435"/>
        <end position="460"/>
    </location>
</feature>
<evidence type="ECO:0000313" key="2">
    <source>
        <dbReference type="EMBL" id="CEF63414.1"/>
    </source>
</evidence>
<keyword evidence="3" id="KW-1185">Reference proteome</keyword>
<sequence>MDFKIPINNVLAEDNWMFKSKSWDTEDKYTYSIPRKYSSKPLIDVKRLHSINRLNDKIKRHASLKQEISTISSTIFFGNEENNKNDISLSSDIINYKNNSPTKDDNVIFSRYNENDGKNFYHDNGVNLELTHSSSSMSDESLNEIYLQRHYPIQKNYLNNVDYKKKNIIRRHKTLDNVSSQATNNYNNIVKPTYKKARRSQSYHYPPQYQTLTINTNYMESGKQHSKNTQPKMLRRDTIYYDMCDICSKTHKSNEKCLGYSITSPLNEEILNKPYLSKDDDEKTFSNYNTTHYLSYNPYIKSFRSRSPQILKPDTLNYTFNINNSEAQNSIKILENDNISRNLSKTNNTNDQIFYSNENDIINNMMSQCINHKESTIIRPANAGPAWKLNDNTKLYRHPSPIFRYGKAPLPKSLYDYDFYANEMKKKAAEKKARTIIAIVVCLIAFIIIVCAGIILATTYQ</sequence>
<dbReference type="RefSeq" id="XP_024502616.1">
    <property type="nucleotide sequence ID" value="XM_024648660.1"/>
</dbReference>
<dbReference type="EMBL" id="LN609528">
    <property type="protein sequence ID" value="CEF63414.1"/>
    <property type="molecule type" value="Genomic_DNA"/>
</dbReference>
<name>A0A090L7C2_STRRB</name>
<reference evidence="2 3" key="1">
    <citation type="submission" date="2014-09" db="EMBL/GenBank/DDBJ databases">
        <authorList>
            <person name="Martin A.A."/>
        </authorList>
    </citation>
    <scope>NUCLEOTIDE SEQUENCE</scope>
    <source>
        <strain evidence="3">ED321</strain>
        <strain evidence="2">ED321 Heterogonic</strain>
    </source>
</reference>
<dbReference type="WormBase" id="SRAE_1000167600">
    <property type="protein sequence ID" value="SRP07522"/>
    <property type="gene ID" value="WBGene00258284"/>
</dbReference>
<keyword evidence="1" id="KW-0472">Membrane</keyword>
<evidence type="ECO:0000313" key="4">
    <source>
        <dbReference type="WBParaSite" id="SRAE_1000167600.1"/>
    </source>
</evidence>
<dbReference type="GeneID" id="36375779"/>
<proteinExistence type="predicted"/>
<organism evidence="2">
    <name type="scientific">Strongyloides ratti</name>
    <name type="common">Parasitic roundworm</name>
    <dbReference type="NCBI Taxonomy" id="34506"/>
    <lineage>
        <taxon>Eukaryota</taxon>
        <taxon>Metazoa</taxon>
        <taxon>Ecdysozoa</taxon>
        <taxon>Nematoda</taxon>
        <taxon>Chromadorea</taxon>
        <taxon>Rhabditida</taxon>
        <taxon>Tylenchina</taxon>
        <taxon>Panagrolaimomorpha</taxon>
        <taxon>Strongyloidoidea</taxon>
        <taxon>Strongyloididae</taxon>
        <taxon>Strongyloides</taxon>
    </lineage>
</organism>
<dbReference type="Proteomes" id="UP000035682">
    <property type="component" value="Unplaced"/>
</dbReference>
<keyword evidence="1" id="KW-0812">Transmembrane</keyword>
<gene>
    <name evidence="2 4 5" type="ORF">SRAE_1000167600</name>
</gene>
<protein>
    <submittedName>
        <fullName evidence="2 4">Uncharacterized protein</fullName>
    </submittedName>
</protein>
<evidence type="ECO:0000256" key="1">
    <source>
        <dbReference type="SAM" id="Phobius"/>
    </source>
</evidence>
<accession>A0A090L7C2</accession>
<evidence type="ECO:0000313" key="3">
    <source>
        <dbReference type="Proteomes" id="UP000035682"/>
    </source>
</evidence>
<keyword evidence="1" id="KW-1133">Transmembrane helix</keyword>
<dbReference type="AlphaFoldDB" id="A0A090L7C2"/>
<evidence type="ECO:0000313" key="5">
    <source>
        <dbReference type="WormBase" id="SRAE_1000167600"/>
    </source>
</evidence>